<evidence type="ECO:0000313" key="1">
    <source>
        <dbReference type="EMBL" id="UTO55758.1"/>
    </source>
</evidence>
<reference evidence="1" key="1">
    <citation type="journal article" date="2022" name="Microorganisms">
        <title>Assembly and Comparison of Ca. Neoehrlichia mikurensis Genomes.</title>
        <authorList>
            <person name="Azagi T."/>
            <person name="Dirks R.P."/>
            <person name="Yebra-Pimentel E.S."/>
            <person name="Schaap P.J."/>
            <person name="Koehorst J.J."/>
            <person name="Esser H.J."/>
            <person name="Sprong H."/>
        </authorList>
    </citation>
    <scope>NUCLEOTIDE SEQUENCE</scope>
    <source>
        <strain evidence="1">18-2837</strain>
    </source>
</reference>
<accession>A0A9Q9F4E3</accession>
<dbReference type="RefSeq" id="WP_218193717.1">
    <property type="nucleotide sequence ID" value="NZ_CP054597.1"/>
</dbReference>
<dbReference type="Proteomes" id="UP001059822">
    <property type="component" value="Chromosome"/>
</dbReference>
<organism evidence="1 2">
    <name type="scientific">Neoehrlichia mikurensis</name>
    <dbReference type="NCBI Taxonomy" id="89586"/>
    <lineage>
        <taxon>Bacteria</taxon>
        <taxon>Pseudomonadati</taxon>
        <taxon>Pseudomonadota</taxon>
        <taxon>Alphaproteobacteria</taxon>
        <taxon>Rickettsiales</taxon>
        <taxon>Anaplasmataceae</taxon>
        <taxon>Candidatus Neoehrlichia</taxon>
    </lineage>
</organism>
<name>A0A9Q9F4E3_9RICK</name>
<gene>
    <name evidence="1" type="ORF">LUA82_01620</name>
</gene>
<proteinExistence type="predicted"/>
<dbReference type="AlphaFoldDB" id="A0A9Q9F4E3"/>
<dbReference type="EMBL" id="CP089286">
    <property type="protein sequence ID" value="UTO55758.1"/>
    <property type="molecule type" value="Genomic_DNA"/>
</dbReference>
<evidence type="ECO:0000313" key="2">
    <source>
        <dbReference type="Proteomes" id="UP001059822"/>
    </source>
</evidence>
<sequence length="302" mass="35174">MIKTILITKKQIEILFTNHDNIEHFIKTFTVLDKYKAAKALFPHTVLIKYNNNNVILSTSQQFIYSEIYHMINYMLCHNFNININLIVETLEKACSLNTNNFLICKFSNRPQYSITIRNNTIIMNPISKNYFNLSSQENKHLIHLLKSSNITCDFAINNINRSIDITITNNVYKTMEHIVNILLQVNIIEQSDKDDAIQSLINLAFYDFTTHELKIVKNIAQYPTDHPLSKYRTMAKNVENIFLHLANDQYLDTQSLTQLKNALNRIGDFSTAPCIIMQSFNKLNKNFHEKVQHIISKNTSH</sequence>
<protein>
    <submittedName>
        <fullName evidence="1">Uncharacterized protein</fullName>
    </submittedName>
</protein>